<reference evidence="2 3" key="1">
    <citation type="journal article" date="2021" name="Sci. Rep.">
        <title>Chromosome anchoring in Senegalese sole (Solea senegalensis) reveals sex-associated markers and genome rearrangements in flatfish.</title>
        <authorList>
            <person name="Guerrero-Cozar I."/>
            <person name="Gomez-Garrido J."/>
            <person name="Berbel C."/>
            <person name="Martinez-Blanch J.F."/>
            <person name="Alioto T."/>
            <person name="Claros M.G."/>
            <person name="Gagnaire P.A."/>
            <person name="Manchado M."/>
        </authorList>
    </citation>
    <scope>NUCLEOTIDE SEQUENCE [LARGE SCALE GENOMIC DNA]</scope>
    <source>
        <strain evidence="2">Sse05_10M</strain>
    </source>
</reference>
<feature type="signal peptide" evidence="1">
    <location>
        <begin position="1"/>
        <end position="17"/>
    </location>
</feature>
<comment type="caution">
    <text evidence="2">The sequence shown here is derived from an EMBL/GenBank/DDBJ whole genome shotgun (WGS) entry which is preliminary data.</text>
</comment>
<organism evidence="2 3">
    <name type="scientific">Solea senegalensis</name>
    <name type="common">Senegalese sole</name>
    <dbReference type="NCBI Taxonomy" id="28829"/>
    <lineage>
        <taxon>Eukaryota</taxon>
        <taxon>Metazoa</taxon>
        <taxon>Chordata</taxon>
        <taxon>Craniata</taxon>
        <taxon>Vertebrata</taxon>
        <taxon>Euteleostomi</taxon>
        <taxon>Actinopterygii</taxon>
        <taxon>Neopterygii</taxon>
        <taxon>Teleostei</taxon>
        <taxon>Neoteleostei</taxon>
        <taxon>Acanthomorphata</taxon>
        <taxon>Carangaria</taxon>
        <taxon>Pleuronectiformes</taxon>
        <taxon>Pleuronectoidei</taxon>
        <taxon>Soleidae</taxon>
        <taxon>Solea</taxon>
    </lineage>
</organism>
<evidence type="ECO:0000313" key="2">
    <source>
        <dbReference type="EMBL" id="KAG7482804.1"/>
    </source>
</evidence>
<keyword evidence="3" id="KW-1185">Reference proteome</keyword>
<protein>
    <recommendedName>
        <fullName evidence="4">Secreted protein</fullName>
    </recommendedName>
</protein>
<dbReference type="AlphaFoldDB" id="A0AAV6Q3T6"/>
<sequence length="83" mass="9726">MSSSFLLLCFCFPDLELQYLCSRLSPPPRRSLHYIHWAKTGKLGLRPHTSAFSVHLKGQCVKIQHINLQYHTFKDGWMLRLLL</sequence>
<accession>A0AAV6Q3T6</accession>
<proteinExistence type="predicted"/>
<keyword evidence="1" id="KW-0732">Signal</keyword>
<evidence type="ECO:0008006" key="4">
    <source>
        <dbReference type="Google" id="ProtNLM"/>
    </source>
</evidence>
<evidence type="ECO:0000313" key="3">
    <source>
        <dbReference type="Proteomes" id="UP000693946"/>
    </source>
</evidence>
<dbReference type="EMBL" id="JAGKHQ010000019">
    <property type="protein sequence ID" value="KAG7482804.1"/>
    <property type="molecule type" value="Genomic_DNA"/>
</dbReference>
<feature type="chain" id="PRO_5043462212" description="Secreted protein" evidence="1">
    <location>
        <begin position="18"/>
        <end position="83"/>
    </location>
</feature>
<gene>
    <name evidence="2" type="ORF">JOB18_030957</name>
</gene>
<dbReference type="Proteomes" id="UP000693946">
    <property type="component" value="Linkage Group LG7"/>
</dbReference>
<name>A0AAV6Q3T6_SOLSE</name>
<evidence type="ECO:0000256" key="1">
    <source>
        <dbReference type="SAM" id="SignalP"/>
    </source>
</evidence>